<dbReference type="EMBL" id="LBDA02000057">
    <property type="protein sequence ID" value="OIK24904.1"/>
    <property type="molecule type" value="Genomic_DNA"/>
</dbReference>
<keyword evidence="3" id="KW-1185">Reference proteome</keyword>
<accession>A0A1J4PYJ7</accession>
<feature type="signal peptide" evidence="1">
    <location>
        <begin position="1"/>
        <end position="28"/>
    </location>
</feature>
<proteinExistence type="predicted"/>
<comment type="caution">
    <text evidence="2">The sequence shown here is derived from an EMBL/GenBank/DDBJ whole genome shotgun (WGS) entry which is preliminary data.</text>
</comment>
<organism evidence="2 3">
    <name type="scientific">Streptomyces malaysiense</name>
    <dbReference type="NCBI Taxonomy" id="1428626"/>
    <lineage>
        <taxon>Bacteria</taxon>
        <taxon>Bacillati</taxon>
        <taxon>Actinomycetota</taxon>
        <taxon>Actinomycetes</taxon>
        <taxon>Kitasatosporales</taxon>
        <taxon>Streptomycetaceae</taxon>
        <taxon>Streptomyces</taxon>
    </lineage>
</organism>
<evidence type="ECO:0000313" key="3">
    <source>
        <dbReference type="Proteomes" id="UP000034838"/>
    </source>
</evidence>
<evidence type="ECO:0000256" key="1">
    <source>
        <dbReference type="SAM" id="SignalP"/>
    </source>
</evidence>
<gene>
    <name evidence="2" type="ORF">VT52_025275</name>
</gene>
<sequence>MSAHLTRPALALVASTFALGLATAPARADRGPVDPSVWKQLATTVSATAKYRSVPLAVAAGYRPNPCTMDMNGGMGGMGYHYINPEFYGSLDPARPAALLYEDDGKGGRRLTGVEWIVKAGKNTVRPTMFGRKFEGPVTAHHNSTIPTHFSLHAWLYKNNPSGLFYEWNPDVKCPYPGAPG</sequence>
<evidence type="ECO:0000313" key="2">
    <source>
        <dbReference type="EMBL" id="OIK24904.1"/>
    </source>
</evidence>
<reference evidence="2" key="1">
    <citation type="submission" date="2016-10" db="EMBL/GenBank/DDBJ databases">
        <title>Genome sequence of Streptomyces malaysiense MUSC 136.</title>
        <authorList>
            <person name="Lee L.-H."/>
            <person name="Ser H.-L."/>
        </authorList>
    </citation>
    <scope>NUCLEOTIDE SEQUENCE [LARGE SCALE GENOMIC DNA]</scope>
    <source>
        <strain evidence="2">MUSC 136</strain>
    </source>
</reference>
<feature type="chain" id="PRO_5009631942" evidence="1">
    <location>
        <begin position="29"/>
        <end position="181"/>
    </location>
</feature>
<dbReference type="Proteomes" id="UP000034838">
    <property type="component" value="Unassembled WGS sequence"/>
</dbReference>
<dbReference type="RefSeq" id="WP_046417160.1">
    <property type="nucleotide sequence ID" value="NZ_LBDA02000057.1"/>
</dbReference>
<protein>
    <submittedName>
        <fullName evidence="2">Uncharacterized protein</fullName>
    </submittedName>
</protein>
<dbReference type="AlphaFoldDB" id="A0A1J4PYJ7"/>
<name>A0A1J4PYJ7_9ACTN</name>
<keyword evidence="1" id="KW-0732">Signal</keyword>